<reference evidence="3" key="1">
    <citation type="submission" date="2022-05" db="EMBL/GenBank/DDBJ databases">
        <title>Novel bacterial taxa in a minimal lignocellulolytic consortium and its capacity to transform plastics disclosed by genome-resolved metagenomics.</title>
        <authorList>
            <person name="Rodriguez C.A.D."/>
            <person name="Diaz-Garcia L."/>
            <person name="Herrera K."/>
            <person name="Tarazona N.A."/>
            <person name="Sproer C."/>
            <person name="Overmann J."/>
            <person name="Jimenez D.J."/>
        </authorList>
    </citation>
    <scope>NUCLEOTIDE SEQUENCE</scope>
    <source>
        <strain evidence="3">MAG5</strain>
    </source>
</reference>
<dbReference type="Gene3D" id="3.90.1340.10">
    <property type="entry name" value="Phage tail collar domain"/>
    <property type="match status" value="1"/>
</dbReference>
<feature type="domain" description="Baseplate structural protein Gp10 C-terminal" evidence="2">
    <location>
        <begin position="71"/>
        <end position="153"/>
    </location>
</feature>
<evidence type="ECO:0000313" key="3">
    <source>
        <dbReference type="EMBL" id="URN95132.1"/>
    </source>
</evidence>
<dbReference type="KEGG" id="plig:NAG76_02415"/>
<gene>
    <name evidence="3" type="ORF">NAG76_02415</name>
</gene>
<dbReference type="InterPro" id="IPR053827">
    <property type="entry name" value="Gp10_C"/>
</dbReference>
<dbReference type="Pfam" id="PF07484">
    <property type="entry name" value="Collar"/>
    <property type="match status" value="1"/>
</dbReference>
<feature type="domain" description="Phage tail collar" evidence="1">
    <location>
        <begin position="7"/>
        <end position="63"/>
    </location>
</feature>
<dbReference type="EMBL" id="CP097899">
    <property type="protein sequence ID" value="URN95132.1"/>
    <property type="molecule type" value="Genomic_DNA"/>
</dbReference>
<evidence type="ECO:0000259" key="2">
    <source>
        <dbReference type="Pfam" id="PF21939"/>
    </source>
</evidence>
<dbReference type="Pfam" id="PF21939">
    <property type="entry name" value="Gp10_C"/>
    <property type="match status" value="1"/>
</dbReference>
<dbReference type="InterPro" id="IPR011083">
    <property type="entry name" value="Phage_tail_collar_dom"/>
</dbReference>
<dbReference type="SUPFAM" id="SSF88874">
    <property type="entry name" value="Receptor-binding domain of short tail fibre protein gp12"/>
    <property type="match status" value="1"/>
</dbReference>
<name>A0A9J6ZGG6_9BACL</name>
<protein>
    <submittedName>
        <fullName evidence="3">Tail fiber protein</fullName>
    </submittedName>
</protein>
<sequence>MAEPFVGEIRTFAFGIVPRGWALCNGQLLQINTNQALYSILGNRYGGDGRVNFALPNLQGRTPIHMSSSYPIATAGGEAAHTLTINEMPQHTHQAQGSSVNADNSKAEGNTWAVTATTRPIYAASANTTLNEAAIGTTGASQAHNNMQPYTTVSFCIALQGIYPSRS</sequence>
<organism evidence="3 4">
    <name type="scientific">Candidatus Pristimantibacillus lignocellulolyticus</name>
    <dbReference type="NCBI Taxonomy" id="2994561"/>
    <lineage>
        <taxon>Bacteria</taxon>
        <taxon>Bacillati</taxon>
        <taxon>Bacillota</taxon>
        <taxon>Bacilli</taxon>
        <taxon>Bacillales</taxon>
        <taxon>Paenibacillaceae</taxon>
        <taxon>Candidatus Pristimantibacillus</taxon>
    </lineage>
</organism>
<evidence type="ECO:0000313" key="4">
    <source>
        <dbReference type="Proteomes" id="UP001056756"/>
    </source>
</evidence>
<dbReference type="AlphaFoldDB" id="A0A9J6ZGG6"/>
<evidence type="ECO:0000259" key="1">
    <source>
        <dbReference type="Pfam" id="PF07484"/>
    </source>
</evidence>
<dbReference type="Proteomes" id="UP001056756">
    <property type="component" value="Chromosome"/>
</dbReference>
<accession>A0A9J6ZGG6</accession>
<proteinExistence type="predicted"/>
<dbReference type="InterPro" id="IPR037053">
    <property type="entry name" value="Phage_tail_collar_dom_sf"/>
</dbReference>